<sequence length="356" mass="39851">MLIKLPSSGYAQSTQEYWLLNKYLEMHPDQVAISEQFFEQVRGPASTLSKKQTTPIQILIVYPGLQFSDYWRRSIASFEGRMKELNISYELSSHFTKAGTEVALQGKLLGQSVNNPPDFLVFTLDATRHKGMIDRIISAGKTRVLLQNITSPIKAFEKKQPLLYVGFDHGVGAQILANRYKREYPDGANYAILYGTQGYVSSLRGGVFHRVMSQHKSSRLLGSYYVDFNREKAYRATMELLAENADLDFIYACSTDIAIGVIDALKETGRLGKVKVNGWGGGSSELAAISRGEMDFTVMRMNDDNGVAMAEAIKLVLAGKEKRVPTVFSGDFKVVDQSTTSEQLLIWKKDAFRYSN</sequence>
<dbReference type="AlphaFoldDB" id="A0A0M2RDE8"/>
<dbReference type="GO" id="GO:0030246">
    <property type="term" value="F:carbohydrate binding"/>
    <property type="evidence" value="ECO:0007669"/>
    <property type="project" value="UniProtKB-ARBA"/>
</dbReference>
<dbReference type="InterPro" id="IPR025997">
    <property type="entry name" value="SBP_2_dom"/>
</dbReference>
<dbReference type="SUPFAM" id="SSF53822">
    <property type="entry name" value="Periplasmic binding protein-like I"/>
    <property type="match status" value="1"/>
</dbReference>
<dbReference type="Gene3D" id="3.40.50.2300">
    <property type="match status" value="2"/>
</dbReference>
<evidence type="ECO:0000256" key="2">
    <source>
        <dbReference type="ARBA" id="ARBA00007639"/>
    </source>
</evidence>
<gene>
    <name evidence="5" type="ORF">WH95_04250</name>
</gene>
<dbReference type="GO" id="GO:0030313">
    <property type="term" value="C:cell envelope"/>
    <property type="evidence" value="ECO:0007669"/>
    <property type="project" value="UniProtKB-SubCell"/>
</dbReference>
<evidence type="ECO:0000256" key="3">
    <source>
        <dbReference type="ARBA" id="ARBA00022729"/>
    </source>
</evidence>
<dbReference type="PANTHER" id="PTHR46847:SF1">
    <property type="entry name" value="D-ALLOSE-BINDING PERIPLASMIC PROTEIN-RELATED"/>
    <property type="match status" value="1"/>
</dbReference>
<dbReference type="PATRIC" id="fig|1549748.8.peg.2328"/>
<dbReference type="Proteomes" id="UP000034491">
    <property type="component" value="Unassembled WGS sequence"/>
</dbReference>
<protein>
    <recommendedName>
        <fullName evidence="4">Periplasmic binding protein domain-containing protein</fullName>
    </recommendedName>
</protein>
<proteinExistence type="inferred from homology"/>
<evidence type="ECO:0000259" key="4">
    <source>
        <dbReference type="Pfam" id="PF13407"/>
    </source>
</evidence>
<dbReference type="PANTHER" id="PTHR46847">
    <property type="entry name" value="D-ALLOSE-BINDING PERIPLASMIC PROTEIN-RELATED"/>
    <property type="match status" value="1"/>
</dbReference>
<organism evidence="5 6">
    <name type="scientific">Kiloniella litopenaei</name>
    <dbReference type="NCBI Taxonomy" id="1549748"/>
    <lineage>
        <taxon>Bacteria</taxon>
        <taxon>Pseudomonadati</taxon>
        <taxon>Pseudomonadota</taxon>
        <taxon>Alphaproteobacteria</taxon>
        <taxon>Rhodospirillales</taxon>
        <taxon>Kiloniellaceae</taxon>
        <taxon>Kiloniella</taxon>
    </lineage>
</organism>
<evidence type="ECO:0000313" key="6">
    <source>
        <dbReference type="Proteomes" id="UP000034491"/>
    </source>
</evidence>
<keyword evidence="3" id="KW-0732">Signal</keyword>
<dbReference type="EMBL" id="LANI01000003">
    <property type="protein sequence ID" value="KKJ78035.1"/>
    <property type="molecule type" value="Genomic_DNA"/>
</dbReference>
<feature type="domain" description="Periplasmic binding protein" evidence="4">
    <location>
        <begin position="68"/>
        <end position="321"/>
    </location>
</feature>
<name>A0A0M2RDE8_9PROT</name>
<dbReference type="InterPro" id="IPR028082">
    <property type="entry name" value="Peripla_BP_I"/>
</dbReference>
<comment type="similarity">
    <text evidence="2">Belongs to the bacterial solute-binding protein 2 family.</text>
</comment>
<evidence type="ECO:0000256" key="1">
    <source>
        <dbReference type="ARBA" id="ARBA00004196"/>
    </source>
</evidence>
<accession>A0A0M2RDE8</accession>
<dbReference type="Pfam" id="PF13407">
    <property type="entry name" value="Peripla_BP_4"/>
    <property type="match status" value="1"/>
</dbReference>
<comment type="subcellular location">
    <subcellularLocation>
        <location evidence="1">Cell envelope</location>
    </subcellularLocation>
</comment>
<dbReference type="STRING" id="1549748.WH95_04250"/>
<keyword evidence="6" id="KW-1185">Reference proteome</keyword>
<evidence type="ECO:0000313" key="5">
    <source>
        <dbReference type="EMBL" id="KKJ78035.1"/>
    </source>
</evidence>
<reference evidence="5 6" key="1">
    <citation type="submission" date="2015-03" db="EMBL/GenBank/DDBJ databases">
        <title>Genome sequence of Kiloniella sp. P1-1, isolated from the gut microflora of Pacific white shrimp, Penaeus vannamei.</title>
        <authorList>
            <person name="Shao Z."/>
            <person name="Wang L."/>
            <person name="Li X."/>
        </authorList>
    </citation>
    <scope>NUCLEOTIDE SEQUENCE [LARGE SCALE GENOMIC DNA]</scope>
    <source>
        <strain evidence="5 6">P1-1</strain>
    </source>
</reference>
<comment type="caution">
    <text evidence="5">The sequence shown here is derived from an EMBL/GenBank/DDBJ whole genome shotgun (WGS) entry which is preliminary data.</text>
</comment>